<dbReference type="InterPro" id="IPR032460">
    <property type="entry name" value="Symplekin/Pta1_N"/>
</dbReference>
<reference evidence="4" key="1">
    <citation type="journal article" date="2014" name="Science">
        <title>Ancient hybridizations among the ancestral genomes of bread wheat.</title>
        <authorList>
            <consortium name="International Wheat Genome Sequencing Consortium,"/>
            <person name="Marcussen T."/>
            <person name="Sandve S.R."/>
            <person name="Heier L."/>
            <person name="Spannagl M."/>
            <person name="Pfeifer M."/>
            <person name="Jakobsen K.S."/>
            <person name="Wulff B.B."/>
            <person name="Steuernagel B."/>
            <person name="Mayer K.F."/>
            <person name="Olsen O.A."/>
        </authorList>
    </citation>
    <scope>NUCLEOTIDE SEQUENCE [LARGE SCALE GENOMIC DNA]</scope>
    <source>
        <strain evidence="4">cv. AL8/78</strain>
    </source>
</reference>
<accession>A0A453AJE3</accession>
<feature type="domain" description="Symplekin/Pta1 N-terminal" evidence="2">
    <location>
        <begin position="33"/>
        <end position="257"/>
    </location>
</feature>
<protein>
    <recommendedName>
        <fullName evidence="2">Symplekin/Pta1 N-terminal domain-containing protein</fullName>
    </recommendedName>
</protein>
<dbReference type="EnsemblPlants" id="AET2Gv20157200.23">
    <property type="protein sequence ID" value="AET2Gv20157200.23"/>
    <property type="gene ID" value="AET2Gv20157200"/>
</dbReference>
<feature type="compositionally biased region" description="Polar residues" evidence="1">
    <location>
        <begin position="418"/>
        <end position="430"/>
    </location>
</feature>
<organism evidence="3 4">
    <name type="scientific">Aegilops tauschii subsp. strangulata</name>
    <name type="common">Goatgrass</name>
    <dbReference type="NCBI Taxonomy" id="200361"/>
    <lineage>
        <taxon>Eukaryota</taxon>
        <taxon>Viridiplantae</taxon>
        <taxon>Streptophyta</taxon>
        <taxon>Embryophyta</taxon>
        <taxon>Tracheophyta</taxon>
        <taxon>Spermatophyta</taxon>
        <taxon>Magnoliopsida</taxon>
        <taxon>Liliopsida</taxon>
        <taxon>Poales</taxon>
        <taxon>Poaceae</taxon>
        <taxon>BOP clade</taxon>
        <taxon>Pooideae</taxon>
        <taxon>Triticodae</taxon>
        <taxon>Triticeae</taxon>
        <taxon>Triticinae</taxon>
        <taxon>Aegilops</taxon>
    </lineage>
</organism>
<evidence type="ECO:0000313" key="4">
    <source>
        <dbReference type="Proteomes" id="UP000015105"/>
    </source>
</evidence>
<evidence type="ECO:0000256" key="1">
    <source>
        <dbReference type="SAM" id="MobiDB-lite"/>
    </source>
</evidence>
<sequence length="619" mass="67187">VAVKMIGEIGSKHTVYIPDMMPCLLDLLNDETPAVARQAVKTGTDLFAKVLQELVIQGLFSSGGIDESLKSSWEWMLKLKSAVSLMAFQFLSFMASPCQPTSNEGVRLLAVKFVEKTVLMHTPDPNITSDPPNQATEDMGFNIAWLRGGHPLLNVGDLAMEASQSLGLLLEQLKSPKIRLLSTSMIIVFVTSLSAIAQRRPSFYGRILPVLLSLDPANTIIKVQVPGAFHALKSAIDACLKCTHSSAEPWRARLLEAQNIINQGDSIAANDSNAGRSAGDTSNRAESLPLTETSTDNSNKRSLADDMNNILEDDGHSSKRVKQSHDSQEHSEEANKRNTEAASVDSSSNQPTPARTENSEAVYQLIGMFAALAAQGDRAAGSLQILSSSIAADLLAEVVMVNMQHLPVAGPEVDQRQHPSTSQSSVAPSRNLLSGRFPMLEALWKTISEADQAEAPPAKDSALVTSAAGEIIPVLVSSPVPSALKTPKEEDISSAVPLDIEYVLPKLVVTNVDLTDEAKDLLQKEAFLRILERDKQVESGGSKARLPLLSHLSVEFPLELDPWELLKKHVLSDYVTKEGHELTLGILNRLYREAEQDQDFLSSRTATSVYESFVLTIVC</sequence>
<evidence type="ECO:0000313" key="3">
    <source>
        <dbReference type="EnsemblPlants" id="AET2Gv20157200.23"/>
    </source>
</evidence>
<dbReference type="Gene3D" id="1.25.10.10">
    <property type="entry name" value="Leucine-rich Repeat Variant"/>
    <property type="match status" value="1"/>
</dbReference>
<keyword evidence="4" id="KW-1185">Reference proteome</keyword>
<dbReference type="AlphaFoldDB" id="A0A453AJE3"/>
<feature type="compositionally biased region" description="Basic and acidic residues" evidence="1">
    <location>
        <begin position="313"/>
        <end position="339"/>
    </location>
</feature>
<dbReference type="InterPro" id="IPR016024">
    <property type="entry name" value="ARM-type_fold"/>
</dbReference>
<dbReference type="PANTHER" id="PTHR47184">
    <property type="entry name" value="PHOSPHATIDYLINOSITOL 3-AND 4-KINASE FAMILY PROTEIN-RELATED"/>
    <property type="match status" value="1"/>
</dbReference>
<reference evidence="3" key="4">
    <citation type="submission" date="2019-03" db="UniProtKB">
        <authorList>
            <consortium name="EnsemblPlants"/>
        </authorList>
    </citation>
    <scope>IDENTIFICATION</scope>
</reference>
<dbReference type="Proteomes" id="UP000015105">
    <property type="component" value="Chromosome 2D"/>
</dbReference>
<dbReference type="InterPro" id="IPR011989">
    <property type="entry name" value="ARM-like"/>
</dbReference>
<feature type="region of interest" description="Disordered" evidence="1">
    <location>
        <begin position="410"/>
        <end position="430"/>
    </location>
</feature>
<name>A0A453AJE3_AEGTS</name>
<dbReference type="PANTHER" id="PTHR47184:SF2">
    <property type="entry name" value="SYMPLEKIN"/>
    <property type="match status" value="1"/>
</dbReference>
<dbReference type="SUPFAM" id="SSF48371">
    <property type="entry name" value="ARM repeat"/>
    <property type="match status" value="1"/>
</dbReference>
<feature type="compositionally biased region" description="Polar residues" evidence="1">
    <location>
        <begin position="340"/>
        <end position="357"/>
    </location>
</feature>
<reference evidence="4" key="2">
    <citation type="journal article" date="2017" name="Nat. Plants">
        <title>The Aegilops tauschii genome reveals multiple impacts of transposons.</title>
        <authorList>
            <person name="Zhao G."/>
            <person name="Zou C."/>
            <person name="Li K."/>
            <person name="Wang K."/>
            <person name="Li T."/>
            <person name="Gao L."/>
            <person name="Zhang X."/>
            <person name="Wang H."/>
            <person name="Yang Z."/>
            <person name="Liu X."/>
            <person name="Jiang W."/>
            <person name="Mao L."/>
            <person name="Kong X."/>
            <person name="Jiao Y."/>
            <person name="Jia J."/>
        </authorList>
    </citation>
    <scope>NUCLEOTIDE SEQUENCE [LARGE SCALE GENOMIC DNA]</scope>
    <source>
        <strain evidence="4">cv. AL8/78</strain>
    </source>
</reference>
<dbReference type="Gramene" id="AET2Gv20157200.23">
    <property type="protein sequence ID" value="AET2Gv20157200.23"/>
    <property type="gene ID" value="AET2Gv20157200"/>
</dbReference>
<reference evidence="3" key="5">
    <citation type="journal article" date="2021" name="G3 (Bethesda)">
        <title>Aegilops tauschii genome assembly Aet v5.0 features greater sequence contiguity and improved annotation.</title>
        <authorList>
            <person name="Wang L."/>
            <person name="Zhu T."/>
            <person name="Rodriguez J.C."/>
            <person name="Deal K.R."/>
            <person name="Dubcovsky J."/>
            <person name="McGuire P.E."/>
            <person name="Lux T."/>
            <person name="Spannagl M."/>
            <person name="Mayer K.F.X."/>
            <person name="Baldrich P."/>
            <person name="Meyers B.C."/>
            <person name="Huo N."/>
            <person name="Gu Y.Q."/>
            <person name="Zhou H."/>
            <person name="Devos K.M."/>
            <person name="Bennetzen J.L."/>
            <person name="Unver T."/>
            <person name="Budak H."/>
            <person name="Gulick P.J."/>
            <person name="Galiba G."/>
            <person name="Kalapos B."/>
            <person name="Nelson D.R."/>
            <person name="Li P."/>
            <person name="You F.M."/>
            <person name="Luo M.C."/>
            <person name="Dvorak J."/>
        </authorList>
    </citation>
    <scope>NUCLEOTIDE SEQUENCE [LARGE SCALE GENOMIC DNA]</scope>
    <source>
        <strain evidence="3">cv. AL8/78</strain>
    </source>
</reference>
<evidence type="ECO:0000259" key="2">
    <source>
        <dbReference type="Pfam" id="PF11935"/>
    </source>
</evidence>
<dbReference type="Pfam" id="PF11935">
    <property type="entry name" value="SYMPK_PTA1_N"/>
    <property type="match status" value="1"/>
</dbReference>
<reference evidence="3" key="3">
    <citation type="journal article" date="2017" name="Nature">
        <title>Genome sequence of the progenitor of the wheat D genome Aegilops tauschii.</title>
        <authorList>
            <person name="Luo M.C."/>
            <person name="Gu Y.Q."/>
            <person name="Puiu D."/>
            <person name="Wang H."/>
            <person name="Twardziok S.O."/>
            <person name="Deal K.R."/>
            <person name="Huo N."/>
            <person name="Zhu T."/>
            <person name="Wang L."/>
            <person name="Wang Y."/>
            <person name="McGuire P.E."/>
            <person name="Liu S."/>
            <person name="Long H."/>
            <person name="Ramasamy R.K."/>
            <person name="Rodriguez J.C."/>
            <person name="Van S.L."/>
            <person name="Yuan L."/>
            <person name="Wang Z."/>
            <person name="Xia Z."/>
            <person name="Xiao L."/>
            <person name="Anderson O.D."/>
            <person name="Ouyang S."/>
            <person name="Liang Y."/>
            <person name="Zimin A.V."/>
            <person name="Pertea G."/>
            <person name="Qi P."/>
            <person name="Bennetzen J.L."/>
            <person name="Dai X."/>
            <person name="Dawson M.W."/>
            <person name="Muller H.G."/>
            <person name="Kugler K."/>
            <person name="Rivarola-Duarte L."/>
            <person name="Spannagl M."/>
            <person name="Mayer K.F.X."/>
            <person name="Lu F.H."/>
            <person name="Bevan M.W."/>
            <person name="Leroy P."/>
            <person name="Li P."/>
            <person name="You F.M."/>
            <person name="Sun Q."/>
            <person name="Liu Z."/>
            <person name="Lyons E."/>
            <person name="Wicker T."/>
            <person name="Salzberg S.L."/>
            <person name="Devos K.M."/>
            <person name="Dvorak J."/>
        </authorList>
    </citation>
    <scope>NUCLEOTIDE SEQUENCE [LARGE SCALE GENOMIC DNA]</scope>
    <source>
        <strain evidence="3">cv. AL8/78</strain>
    </source>
</reference>
<proteinExistence type="predicted"/>
<feature type="region of interest" description="Disordered" evidence="1">
    <location>
        <begin position="267"/>
        <end position="357"/>
    </location>
</feature>
<feature type="compositionally biased region" description="Polar residues" evidence="1">
    <location>
        <begin position="267"/>
        <end position="297"/>
    </location>
</feature>